<dbReference type="AlphaFoldDB" id="A0A7S0B2L1"/>
<name>A0A7S0B2L1_9DINO</name>
<keyword evidence="2" id="KW-0812">Transmembrane</keyword>
<accession>A0A7S0B2L1</accession>
<evidence type="ECO:0000256" key="2">
    <source>
        <dbReference type="SAM" id="Phobius"/>
    </source>
</evidence>
<dbReference type="EMBL" id="HBEG01041426">
    <property type="protein sequence ID" value="CAD8381478.1"/>
    <property type="molecule type" value="Transcribed_RNA"/>
</dbReference>
<keyword evidence="2" id="KW-0472">Membrane</keyword>
<proteinExistence type="predicted"/>
<evidence type="ECO:0000256" key="1">
    <source>
        <dbReference type="SAM" id="MobiDB-lite"/>
    </source>
</evidence>
<feature type="region of interest" description="Disordered" evidence="1">
    <location>
        <begin position="46"/>
        <end position="86"/>
    </location>
</feature>
<reference evidence="3" key="1">
    <citation type="submission" date="2021-01" db="EMBL/GenBank/DDBJ databases">
        <authorList>
            <person name="Corre E."/>
            <person name="Pelletier E."/>
            <person name="Niang G."/>
            <person name="Scheremetjew M."/>
            <person name="Finn R."/>
            <person name="Kale V."/>
            <person name="Holt S."/>
            <person name="Cochrane G."/>
            <person name="Meng A."/>
            <person name="Brown T."/>
            <person name="Cohen L."/>
        </authorList>
    </citation>
    <scope>NUCLEOTIDE SEQUENCE</scope>
    <source>
        <strain evidence="3">Pbaha01</strain>
    </source>
</reference>
<feature type="compositionally biased region" description="Low complexity" evidence="1">
    <location>
        <begin position="69"/>
        <end position="81"/>
    </location>
</feature>
<keyword evidence="2" id="KW-1133">Transmembrane helix</keyword>
<feature type="transmembrane region" description="Helical" evidence="2">
    <location>
        <begin position="105"/>
        <end position="125"/>
    </location>
</feature>
<evidence type="ECO:0000313" key="3">
    <source>
        <dbReference type="EMBL" id="CAD8381478.1"/>
    </source>
</evidence>
<sequence>MAELLPEVTREAELRRLRQALRQVAPDADKPPAGAQALPTAVPALVGVGGNAPQQSPARGRGAQGGEGAFARAPASVQPAAPAAPPSVAHERIAQSYHGQWQMRLFWSFLALIGSVLAANSGGLIGGKVSATEADKQKLAHPRPPTFASIGAAEEF</sequence>
<gene>
    <name evidence="3" type="ORF">PBAH0796_LOCUS25318</name>
</gene>
<organism evidence="3">
    <name type="scientific">Pyrodinium bahamense</name>
    <dbReference type="NCBI Taxonomy" id="73915"/>
    <lineage>
        <taxon>Eukaryota</taxon>
        <taxon>Sar</taxon>
        <taxon>Alveolata</taxon>
        <taxon>Dinophyceae</taxon>
        <taxon>Gonyaulacales</taxon>
        <taxon>Pyrocystaceae</taxon>
        <taxon>Pyrodinium</taxon>
    </lineage>
</organism>
<protein>
    <submittedName>
        <fullName evidence="3">Uncharacterized protein</fullName>
    </submittedName>
</protein>